<evidence type="ECO:0008006" key="4">
    <source>
        <dbReference type="Google" id="ProtNLM"/>
    </source>
</evidence>
<keyword evidence="1" id="KW-1133">Transmembrane helix</keyword>
<feature type="transmembrane region" description="Helical" evidence="1">
    <location>
        <begin position="74"/>
        <end position="91"/>
    </location>
</feature>
<dbReference type="InterPro" id="IPR033458">
    <property type="entry name" value="DUF5134"/>
</dbReference>
<dbReference type="Proteomes" id="UP001501218">
    <property type="component" value="Unassembled WGS sequence"/>
</dbReference>
<proteinExistence type="predicted"/>
<sequence>MVVVATAIALLRLGTRLRTRTRPGHVEVAHASMGVGMTAMHLPGVVPPIAWAVLFTALAVWLGVLAVRKRVPSYLHHVIGSLAMAYMVVAQRTRGSSTSLLVPSGHHHAHGPAVSVATHAPGYSVPLLAWIFAVYCLLSAGFAGTDAVRGRDRRARISGAVELALSAAMAHMFLSTL</sequence>
<organism evidence="2 3">
    <name type="scientific">Saccharopolyspora halophila</name>
    <dbReference type="NCBI Taxonomy" id="405551"/>
    <lineage>
        <taxon>Bacteria</taxon>
        <taxon>Bacillati</taxon>
        <taxon>Actinomycetota</taxon>
        <taxon>Actinomycetes</taxon>
        <taxon>Pseudonocardiales</taxon>
        <taxon>Pseudonocardiaceae</taxon>
        <taxon>Saccharopolyspora</taxon>
    </lineage>
</organism>
<keyword evidence="1" id="KW-0812">Transmembrane</keyword>
<dbReference type="Pfam" id="PF17197">
    <property type="entry name" value="DUF5134"/>
    <property type="match status" value="1"/>
</dbReference>
<gene>
    <name evidence="2" type="ORF">GCM10009854_36730</name>
</gene>
<evidence type="ECO:0000313" key="3">
    <source>
        <dbReference type="Proteomes" id="UP001501218"/>
    </source>
</evidence>
<keyword evidence="3" id="KW-1185">Reference proteome</keyword>
<feature type="transmembrane region" description="Helical" evidence="1">
    <location>
        <begin position="49"/>
        <end position="67"/>
    </location>
</feature>
<comment type="caution">
    <text evidence="2">The sequence shown here is derived from an EMBL/GenBank/DDBJ whole genome shotgun (WGS) entry which is preliminary data.</text>
</comment>
<feature type="transmembrane region" description="Helical" evidence="1">
    <location>
        <begin position="157"/>
        <end position="174"/>
    </location>
</feature>
<protein>
    <recommendedName>
        <fullName evidence="4">DUF5134 domain-containing protein</fullName>
    </recommendedName>
</protein>
<dbReference type="EMBL" id="BAAARA010000013">
    <property type="protein sequence ID" value="GAA2355244.1"/>
    <property type="molecule type" value="Genomic_DNA"/>
</dbReference>
<name>A0ABN3GLU2_9PSEU</name>
<keyword evidence="1" id="KW-0472">Membrane</keyword>
<feature type="transmembrane region" description="Helical" evidence="1">
    <location>
        <begin position="127"/>
        <end position="145"/>
    </location>
</feature>
<evidence type="ECO:0000256" key="1">
    <source>
        <dbReference type="SAM" id="Phobius"/>
    </source>
</evidence>
<accession>A0ABN3GLU2</accession>
<evidence type="ECO:0000313" key="2">
    <source>
        <dbReference type="EMBL" id="GAA2355244.1"/>
    </source>
</evidence>
<reference evidence="2 3" key="1">
    <citation type="journal article" date="2019" name="Int. J. Syst. Evol. Microbiol.">
        <title>The Global Catalogue of Microorganisms (GCM) 10K type strain sequencing project: providing services to taxonomists for standard genome sequencing and annotation.</title>
        <authorList>
            <consortium name="The Broad Institute Genomics Platform"/>
            <consortium name="The Broad Institute Genome Sequencing Center for Infectious Disease"/>
            <person name="Wu L."/>
            <person name="Ma J."/>
        </authorList>
    </citation>
    <scope>NUCLEOTIDE SEQUENCE [LARGE SCALE GENOMIC DNA]</scope>
    <source>
        <strain evidence="2 3">JCM 16221</strain>
    </source>
</reference>